<reference evidence="1" key="1">
    <citation type="journal article" date="2019" name="Sci. Rep.">
        <title>Draft genome of Tanacetum cinerariifolium, the natural source of mosquito coil.</title>
        <authorList>
            <person name="Yamashiro T."/>
            <person name="Shiraishi A."/>
            <person name="Satake H."/>
            <person name="Nakayama K."/>
        </authorList>
    </citation>
    <scope>NUCLEOTIDE SEQUENCE</scope>
</reference>
<proteinExistence type="predicted"/>
<comment type="caution">
    <text evidence="1">The sequence shown here is derived from an EMBL/GenBank/DDBJ whole genome shotgun (WGS) entry which is preliminary data.</text>
</comment>
<name>A0A699IYJ0_TANCI</name>
<protein>
    <submittedName>
        <fullName evidence="1">Uncharacterized protein</fullName>
    </submittedName>
</protein>
<accession>A0A699IYJ0</accession>
<sequence length="114" mass="12737">SQLAVEESGVDEPELGNLELGKLVLDKLEIKPSGGMMCQGMRKEIQTKGVIGDSSHFDTLGDMQEFVKMLVSIITRKTMKLARILDLLNHVILQCKVRCLNRNQGNRSTPTIQR</sequence>
<dbReference type="AlphaFoldDB" id="A0A699IYJ0"/>
<organism evidence="1">
    <name type="scientific">Tanacetum cinerariifolium</name>
    <name type="common">Dalmatian daisy</name>
    <name type="synonym">Chrysanthemum cinerariifolium</name>
    <dbReference type="NCBI Taxonomy" id="118510"/>
    <lineage>
        <taxon>Eukaryota</taxon>
        <taxon>Viridiplantae</taxon>
        <taxon>Streptophyta</taxon>
        <taxon>Embryophyta</taxon>
        <taxon>Tracheophyta</taxon>
        <taxon>Spermatophyta</taxon>
        <taxon>Magnoliopsida</taxon>
        <taxon>eudicotyledons</taxon>
        <taxon>Gunneridae</taxon>
        <taxon>Pentapetalae</taxon>
        <taxon>asterids</taxon>
        <taxon>campanulids</taxon>
        <taxon>Asterales</taxon>
        <taxon>Asteraceae</taxon>
        <taxon>Asteroideae</taxon>
        <taxon>Anthemideae</taxon>
        <taxon>Anthemidinae</taxon>
        <taxon>Tanacetum</taxon>
    </lineage>
</organism>
<gene>
    <name evidence="1" type="ORF">Tci_568083</name>
</gene>
<feature type="non-terminal residue" evidence="1">
    <location>
        <position position="1"/>
    </location>
</feature>
<evidence type="ECO:0000313" key="1">
    <source>
        <dbReference type="EMBL" id="GEZ96110.1"/>
    </source>
</evidence>
<dbReference type="EMBL" id="BKCJ010348075">
    <property type="protein sequence ID" value="GEZ96110.1"/>
    <property type="molecule type" value="Genomic_DNA"/>
</dbReference>